<dbReference type="Proteomes" id="UP000268350">
    <property type="component" value="Unassembled WGS sequence"/>
</dbReference>
<proteinExistence type="predicted"/>
<feature type="chain" id="PRO_5017224298" description="MD-2-related lipid-recognition domain-containing protein" evidence="1">
    <location>
        <begin position="24"/>
        <end position="173"/>
    </location>
</feature>
<keyword evidence="3" id="KW-1185">Reference proteome</keyword>
<dbReference type="OrthoDB" id="7840513at2759"/>
<evidence type="ECO:0000313" key="3">
    <source>
        <dbReference type="Proteomes" id="UP000268350"/>
    </source>
</evidence>
<gene>
    <name evidence="2" type="ORF">DGUA_6G005798</name>
</gene>
<accession>A0A3B0JEN4</accession>
<reference evidence="3" key="1">
    <citation type="submission" date="2018-01" db="EMBL/GenBank/DDBJ databases">
        <authorList>
            <person name="Alioto T."/>
            <person name="Alioto T."/>
        </authorList>
    </citation>
    <scope>NUCLEOTIDE SEQUENCE [LARGE SCALE GENOMIC DNA]</scope>
</reference>
<dbReference type="OMA" id="MLYSIME"/>
<evidence type="ECO:0000313" key="2">
    <source>
        <dbReference type="EMBL" id="SPP80844.1"/>
    </source>
</evidence>
<organism evidence="2 3">
    <name type="scientific">Drosophila guanche</name>
    <name type="common">Fruit fly</name>
    <dbReference type="NCBI Taxonomy" id="7266"/>
    <lineage>
        <taxon>Eukaryota</taxon>
        <taxon>Metazoa</taxon>
        <taxon>Ecdysozoa</taxon>
        <taxon>Arthropoda</taxon>
        <taxon>Hexapoda</taxon>
        <taxon>Insecta</taxon>
        <taxon>Pterygota</taxon>
        <taxon>Neoptera</taxon>
        <taxon>Endopterygota</taxon>
        <taxon>Diptera</taxon>
        <taxon>Brachycera</taxon>
        <taxon>Muscomorpha</taxon>
        <taxon>Ephydroidea</taxon>
        <taxon>Drosophilidae</taxon>
        <taxon>Drosophila</taxon>
        <taxon>Sophophora</taxon>
    </lineage>
</organism>
<keyword evidence="1" id="KW-0732">Signal</keyword>
<evidence type="ECO:0000256" key="1">
    <source>
        <dbReference type="SAM" id="SignalP"/>
    </source>
</evidence>
<dbReference type="Pfam" id="PF06477">
    <property type="entry name" value="DUF1091"/>
    <property type="match status" value="1"/>
</dbReference>
<dbReference type="InterPro" id="IPR010512">
    <property type="entry name" value="DUF1091"/>
</dbReference>
<feature type="signal peptide" evidence="1">
    <location>
        <begin position="1"/>
        <end position="23"/>
    </location>
</feature>
<dbReference type="EMBL" id="OUUW01000005">
    <property type="protein sequence ID" value="SPP80844.1"/>
    <property type="molecule type" value="Genomic_DNA"/>
</dbReference>
<sequence length="173" mass="20627">MAHKMSPLVRIVVILHLIMEIHSRFEFTNVNCTLVNKKFGEFDYCYLKSVNRTYKYMSIKLKVYELPIRAMQINMELSKRFNGYKPFLYNITFDACKFFVNPNSSPVAKFFYESFMTYSSVNHSCPYNHNFICEKLPAGFVNERFTRILPFPDGQYLLETRWLRMVSFLELNV</sequence>
<name>A0A3B0JEN4_DROGU</name>
<dbReference type="PANTHER" id="PTHR20898">
    <property type="entry name" value="DAEDALUS ON 3-RELATED-RELATED"/>
    <property type="match status" value="1"/>
</dbReference>
<dbReference type="PANTHER" id="PTHR20898:SF0">
    <property type="entry name" value="DAEDALUS ON 3-RELATED"/>
    <property type="match status" value="1"/>
</dbReference>
<evidence type="ECO:0008006" key="4">
    <source>
        <dbReference type="Google" id="ProtNLM"/>
    </source>
</evidence>
<protein>
    <recommendedName>
        <fullName evidence="4">MD-2-related lipid-recognition domain-containing protein</fullName>
    </recommendedName>
</protein>
<dbReference type="AlphaFoldDB" id="A0A3B0JEN4"/>